<dbReference type="InParanoid" id="A0A3N4LDU8"/>
<dbReference type="Proteomes" id="UP000267821">
    <property type="component" value="Unassembled WGS sequence"/>
</dbReference>
<gene>
    <name evidence="2" type="ORF">L211DRAFT_459129</name>
</gene>
<feature type="compositionally biased region" description="Basic residues" evidence="1">
    <location>
        <begin position="82"/>
        <end position="92"/>
    </location>
</feature>
<feature type="region of interest" description="Disordered" evidence="1">
    <location>
        <begin position="192"/>
        <end position="211"/>
    </location>
</feature>
<dbReference type="EMBL" id="ML121564">
    <property type="protein sequence ID" value="RPB21064.1"/>
    <property type="molecule type" value="Genomic_DNA"/>
</dbReference>
<name>A0A3N4LDU8_9PEZI</name>
<feature type="compositionally biased region" description="Acidic residues" evidence="1">
    <location>
        <begin position="158"/>
        <end position="168"/>
    </location>
</feature>
<organism evidence="2 3">
    <name type="scientific">Terfezia boudieri ATCC MYA-4762</name>
    <dbReference type="NCBI Taxonomy" id="1051890"/>
    <lineage>
        <taxon>Eukaryota</taxon>
        <taxon>Fungi</taxon>
        <taxon>Dikarya</taxon>
        <taxon>Ascomycota</taxon>
        <taxon>Pezizomycotina</taxon>
        <taxon>Pezizomycetes</taxon>
        <taxon>Pezizales</taxon>
        <taxon>Pezizaceae</taxon>
        <taxon>Terfezia</taxon>
    </lineage>
</organism>
<keyword evidence="3" id="KW-1185">Reference proteome</keyword>
<accession>A0A3N4LDU8</accession>
<sequence length="256" mass="28767">MCYVHPIYPTLCNHHYYLLLAICGPNASLRTCPTSQLVVTGPPGWNGCPKRIENGLCPRCDLVNEGVDLSRVRFYKPEKNSLRTKRGKKNGGHKSPVAGGPRWSIEGNGLARARGGNYHTTMGLAYPSPTSREVDPYSLSVQSMPTPRMVASSRIYDDDSDYSSDNDESSSNQKNRARRWLTLRSYRNHHITSQTTQTHLPGGVIEEGDTVEDDHRGRYRERLKTVLTKGISKGWWKGIEHRFAHSSQSRSKSVEP</sequence>
<dbReference type="AlphaFoldDB" id="A0A3N4LDU8"/>
<evidence type="ECO:0000313" key="3">
    <source>
        <dbReference type="Proteomes" id="UP000267821"/>
    </source>
</evidence>
<dbReference type="OrthoDB" id="5326743at2759"/>
<reference evidence="2 3" key="1">
    <citation type="journal article" date="2018" name="Nat. Ecol. Evol.">
        <title>Pezizomycetes genomes reveal the molecular basis of ectomycorrhizal truffle lifestyle.</title>
        <authorList>
            <person name="Murat C."/>
            <person name="Payen T."/>
            <person name="Noel B."/>
            <person name="Kuo A."/>
            <person name="Morin E."/>
            <person name="Chen J."/>
            <person name="Kohler A."/>
            <person name="Krizsan K."/>
            <person name="Balestrini R."/>
            <person name="Da Silva C."/>
            <person name="Montanini B."/>
            <person name="Hainaut M."/>
            <person name="Levati E."/>
            <person name="Barry K.W."/>
            <person name="Belfiori B."/>
            <person name="Cichocki N."/>
            <person name="Clum A."/>
            <person name="Dockter R.B."/>
            <person name="Fauchery L."/>
            <person name="Guy J."/>
            <person name="Iotti M."/>
            <person name="Le Tacon F."/>
            <person name="Lindquist E.A."/>
            <person name="Lipzen A."/>
            <person name="Malagnac F."/>
            <person name="Mello A."/>
            <person name="Molinier V."/>
            <person name="Miyauchi S."/>
            <person name="Poulain J."/>
            <person name="Riccioni C."/>
            <person name="Rubini A."/>
            <person name="Sitrit Y."/>
            <person name="Splivallo R."/>
            <person name="Traeger S."/>
            <person name="Wang M."/>
            <person name="Zifcakova L."/>
            <person name="Wipf D."/>
            <person name="Zambonelli A."/>
            <person name="Paolocci F."/>
            <person name="Nowrousian M."/>
            <person name="Ottonello S."/>
            <person name="Baldrian P."/>
            <person name="Spatafora J.W."/>
            <person name="Henrissat B."/>
            <person name="Nagy L.G."/>
            <person name="Aury J.M."/>
            <person name="Wincker P."/>
            <person name="Grigoriev I.V."/>
            <person name="Bonfante P."/>
            <person name="Martin F.M."/>
        </authorList>
    </citation>
    <scope>NUCLEOTIDE SEQUENCE [LARGE SCALE GENOMIC DNA]</scope>
    <source>
        <strain evidence="2 3">ATCC MYA-4762</strain>
    </source>
</reference>
<feature type="region of interest" description="Disordered" evidence="1">
    <location>
        <begin position="79"/>
        <end position="104"/>
    </location>
</feature>
<evidence type="ECO:0000313" key="2">
    <source>
        <dbReference type="EMBL" id="RPB21064.1"/>
    </source>
</evidence>
<feature type="region of interest" description="Disordered" evidence="1">
    <location>
        <begin position="155"/>
        <end position="176"/>
    </location>
</feature>
<evidence type="ECO:0000256" key="1">
    <source>
        <dbReference type="SAM" id="MobiDB-lite"/>
    </source>
</evidence>
<proteinExistence type="predicted"/>
<protein>
    <submittedName>
        <fullName evidence="2">Uncharacterized protein</fullName>
    </submittedName>
</protein>